<dbReference type="Pfam" id="PF00989">
    <property type="entry name" value="PAS"/>
    <property type="match status" value="1"/>
</dbReference>
<evidence type="ECO:0000256" key="2">
    <source>
        <dbReference type="ARBA" id="ARBA00004141"/>
    </source>
</evidence>
<dbReference type="Gene3D" id="1.10.287.130">
    <property type="match status" value="1"/>
</dbReference>
<dbReference type="EMBL" id="BOQN01000014">
    <property type="protein sequence ID" value="GIM89324.1"/>
    <property type="molecule type" value="Genomic_DNA"/>
</dbReference>
<dbReference type="SMART" id="SM00091">
    <property type="entry name" value="PAS"/>
    <property type="match status" value="1"/>
</dbReference>
<dbReference type="InterPro" id="IPR005467">
    <property type="entry name" value="His_kinase_dom"/>
</dbReference>
<comment type="caution">
    <text evidence="18">The sequence shown here is derived from an EMBL/GenBank/DDBJ whole genome shotgun (WGS) entry which is preliminary data.</text>
</comment>
<evidence type="ECO:0000256" key="6">
    <source>
        <dbReference type="ARBA" id="ARBA00022679"/>
    </source>
</evidence>
<evidence type="ECO:0000256" key="5">
    <source>
        <dbReference type="ARBA" id="ARBA00022553"/>
    </source>
</evidence>
<evidence type="ECO:0000256" key="7">
    <source>
        <dbReference type="ARBA" id="ARBA00022692"/>
    </source>
</evidence>
<dbReference type="GO" id="GO:0000156">
    <property type="term" value="F:phosphorelay response regulator activity"/>
    <property type="evidence" value="ECO:0007669"/>
    <property type="project" value="TreeGrafter"/>
</dbReference>
<dbReference type="InterPro" id="IPR050351">
    <property type="entry name" value="BphY/WalK/GraS-like"/>
</dbReference>
<keyword evidence="19" id="KW-1185">Reference proteome</keyword>
<feature type="transmembrane region" description="Helical" evidence="15">
    <location>
        <begin position="288"/>
        <end position="307"/>
    </location>
</feature>
<dbReference type="GO" id="GO:0000155">
    <property type="term" value="F:phosphorelay sensor kinase activity"/>
    <property type="evidence" value="ECO:0007669"/>
    <property type="project" value="InterPro"/>
</dbReference>
<evidence type="ECO:0000256" key="1">
    <source>
        <dbReference type="ARBA" id="ARBA00000085"/>
    </source>
</evidence>
<reference evidence="18 19" key="1">
    <citation type="submission" date="2021-03" db="EMBL/GenBank/DDBJ databases">
        <title>Whole genome shotgun sequence of Actinoplanes toevensis NBRC 105298.</title>
        <authorList>
            <person name="Komaki H."/>
            <person name="Tamura T."/>
        </authorList>
    </citation>
    <scope>NUCLEOTIDE SEQUENCE [LARGE SCALE GENOMIC DNA]</scope>
    <source>
        <strain evidence="18 19">NBRC 105298</strain>
    </source>
</reference>
<dbReference type="Gene3D" id="3.30.450.20">
    <property type="entry name" value="PAS domain"/>
    <property type="match status" value="1"/>
</dbReference>
<feature type="transmembrane region" description="Helical" evidence="15">
    <location>
        <begin position="131"/>
        <end position="156"/>
    </location>
</feature>
<feature type="transmembrane region" description="Helical" evidence="15">
    <location>
        <begin position="21"/>
        <end position="38"/>
    </location>
</feature>
<evidence type="ECO:0000256" key="10">
    <source>
        <dbReference type="ARBA" id="ARBA00022840"/>
    </source>
</evidence>
<evidence type="ECO:0000256" key="13">
    <source>
        <dbReference type="ARBA" id="ARBA00023136"/>
    </source>
</evidence>
<comment type="catalytic activity">
    <reaction evidence="1">
        <text>ATP + protein L-histidine = ADP + protein N-phospho-L-histidine.</text>
        <dbReference type="EC" id="2.7.13.3"/>
    </reaction>
</comment>
<dbReference type="SMART" id="SM00388">
    <property type="entry name" value="HisKA"/>
    <property type="match status" value="1"/>
</dbReference>
<dbReference type="PROSITE" id="PS50112">
    <property type="entry name" value="PAS"/>
    <property type="match status" value="1"/>
</dbReference>
<dbReference type="InterPro" id="IPR035965">
    <property type="entry name" value="PAS-like_dom_sf"/>
</dbReference>
<accession>A0A919T7U5</accession>
<evidence type="ECO:0000256" key="8">
    <source>
        <dbReference type="ARBA" id="ARBA00022741"/>
    </source>
</evidence>
<evidence type="ECO:0000256" key="14">
    <source>
        <dbReference type="ARBA" id="ARBA00039401"/>
    </source>
</evidence>
<dbReference type="GO" id="GO:0006355">
    <property type="term" value="P:regulation of DNA-templated transcription"/>
    <property type="evidence" value="ECO:0007669"/>
    <property type="project" value="InterPro"/>
</dbReference>
<proteinExistence type="predicted"/>
<feature type="domain" description="PAS" evidence="17">
    <location>
        <begin position="329"/>
        <end position="403"/>
    </location>
</feature>
<evidence type="ECO:0000256" key="15">
    <source>
        <dbReference type="SAM" id="Phobius"/>
    </source>
</evidence>
<keyword evidence="9" id="KW-0418">Kinase</keyword>
<evidence type="ECO:0000313" key="18">
    <source>
        <dbReference type="EMBL" id="GIM89324.1"/>
    </source>
</evidence>
<dbReference type="PRINTS" id="PR00344">
    <property type="entry name" value="BCTRLSENSOR"/>
</dbReference>
<name>A0A919T7U5_9ACTN</name>
<gene>
    <name evidence="18" type="ORF">Ato02nite_011170</name>
</gene>
<evidence type="ECO:0000256" key="9">
    <source>
        <dbReference type="ARBA" id="ARBA00022777"/>
    </source>
</evidence>
<comment type="subcellular location">
    <subcellularLocation>
        <location evidence="3">Cell membrane</location>
    </subcellularLocation>
    <subcellularLocation>
        <location evidence="2">Membrane</location>
        <topology evidence="2">Multi-pass membrane protein</topology>
    </subcellularLocation>
</comment>
<keyword evidence="8" id="KW-0547">Nucleotide-binding</keyword>
<dbReference type="GO" id="GO:0005886">
    <property type="term" value="C:plasma membrane"/>
    <property type="evidence" value="ECO:0007669"/>
    <property type="project" value="UniProtKB-SubCell"/>
</dbReference>
<dbReference type="SMART" id="SM00387">
    <property type="entry name" value="HATPase_c"/>
    <property type="match status" value="1"/>
</dbReference>
<protein>
    <recommendedName>
        <fullName evidence="14">Sensor-like histidine kinase SenX3</fullName>
        <ecNumber evidence="4">2.7.13.3</ecNumber>
    </recommendedName>
</protein>
<feature type="domain" description="Histidine kinase" evidence="16">
    <location>
        <begin position="463"/>
        <end position="677"/>
    </location>
</feature>
<feature type="transmembrane region" description="Helical" evidence="15">
    <location>
        <begin position="168"/>
        <end position="190"/>
    </location>
</feature>
<feature type="transmembrane region" description="Helical" evidence="15">
    <location>
        <begin position="256"/>
        <end position="276"/>
    </location>
</feature>
<dbReference type="InterPro" id="IPR000014">
    <property type="entry name" value="PAS"/>
</dbReference>
<evidence type="ECO:0000256" key="12">
    <source>
        <dbReference type="ARBA" id="ARBA00023012"/>
    </source>
</evidence>
<dbReference type="InterPro" id="IPR013767">
    <property type="entry name" value="PAS_fold"/>
</dbReference>
<keyword evidence="11 15" id="KW-1133">Transmembrane helix</keyword>
<dbReference type="CDD" id="cd00082">
    <property type="entry name" value="HisKA"/>
    <property type="match status" value="1"/>
</dbReference>
<dbReference type="InterPro" id="IPR003594">
    <property type="entry name" value="HATPase_dom"/>
</dbReference>
<dbReference type="EC" id="2.7.13.3" evidence="4"/>
<dbReference type="Proteomes" id="UP000677082">
    <property type="component" value="Unassembled WGS sequence"/>
</dbReference>
<keyword evidence="5" id="KW-0597">Phosphoprotein</keyword>
<dbReference type="PANTHER" id="PTHR42878:SF7">
    <property type="entry name" value="SENSOR HISTIDINE KINASE GLRK"/>
    <property type="match status" value="1"/>
</dbReference>
<dbReference type="Pfam" id="PF02518">
    <property type="entry name" value="HATPase_c"/>
    <property type="match status" value="1"/>
</dbReference>
<dbReference type="AlphaFoldDB" id="A0A919T7U5"/>
<dbReference type="InterPro" id="IPR036097">
    <property type="entry name" value="HisK_dim/P_sf"/>
</dbReference>
<dbReference type="GO" id="GO:0005524">
    <property type="term" value="F:ATP binding"/>
    <property type="evidence" value="ECO:0007669"/>
    <property type="project" value="UniProtKB-KW"/>
</dbReference>
<keyword evidence="12" id="KW-0902">Two-component regulatory system</keyword>
<keyword evidence="6" id="KW-0808">Transferase</keyword>
<evidence type="ECO:0000256" key="11">
    <source>
        <dbReference type="ARBA" id="ARBA00022989"/>
    </source>
</evidence>
<dbReference type="InterPro" id="IPR004358">
    <property type="entry name" value="Sig_transdc_His_kin-like_C"/>
</dbReference>
<dbReference type="SUPFAM" id="SSF55785">
    <property type="entry name" value="PYP-like sensor domain (PAS domain)"/>
    <property type="match status" value="1"/>
</dbReference>
<dbReference type="Pfam" id="PF00512">
    <property type="entry name" value="HisKA"/>
    <property type="match status" value="1"/>
</dbReference>
<evidence type="ECO:0000259" key="17">
    <source>
        <dbReference type="PROSITE" id="PS50112"/>
    </source>
</evidence>
<sequence>MRAAEGHGMSDTLNRSLRRTLGFTVLYLVATYAGRLTVMDATNLSMIWPAAGILAVWFTTQRRSPWRWVDGAALAVVTMAVNLATGASARAAVVFVVANLVQGVVFARLFDQWLPDLWTPCGRTMTRLSELWRFIAAAAASTVAGAGLGTLGMWLINGHFSYESTLVWLARNTVSVLLIGIGARRIAWIWQSRRSRTGPGIWSALGPARRIEYITLVAVSLLVYGMIFGLANGLPLAFVAISLTIWAGLRMRTTFVVLHDVAFGALAILFTLHGTGPFAEIAANPMRALVAQLFVGMVAVVGLALALSRDEREALVEQLRESERAAVEQARTMTTIIDSMAEGLGVVDEDGRLRVRNPAATRLLGVTSDDDMMRENRFYGLFHPDGTPLAEDDYVYRQIFTGRYREPMDLLIRNAAVPDGRIVQVTGSEVAASADGRRQAVIVFHDVTADRRHRDELTSFAGVVAHDLLNPLTTIEGWSEALADDLGGAQGDSVARIQRAATRMRSLINGLLAYTTARDASLSPTAVDLDEIVRDIATGRLDNAAGMSAPMPRFDIDDLAVVDADPVLTRQLLENLIGNAIKYTAPGVVPRIAVSCEPTGDGFVRVAVDDNGIGIPAGQHDAIFQNFHRAHTGQGYAGTGLGLAICKRIVERHGGTISVAGNDRGGSRMTFTLPLLGRRA</sequence>
<dbReference type="GO" id="GO:0007234">
    <property type="term" value="P:osmosensory signaling via phosphorelay pathway"/>
    <property type="evidence" value="ECO:0007669"/>
    <property type="project" value="TreeGrafter"/>
</dbReference>
<dbReference type="PROSITE" id="PS50109">
    <property type="entry name" value="HIS_KIN"/>
    <property type="match status" value="1"/>
</dbReference>
<feature type="transmembrane region" description="Helical" evidence="15">
    <location>
        <begin position="44"/>
        <end position="60"/>
    </location>
</feature>
<organism evidence="18 19">
    <name type="scientific">Paractinoplanes toevensis</name>
    <dbReference type="NCBI Taxonomy" id="571911"/>
    <lineage>
        <taxon>Bacteria</taxon>
        <taxon>Bacillati</taxon>
        <taxon>Actinomycetota</taxon>
        <taxon>Actinomycetes</taxon>
        <taxon>Micromonosporales</taxon>
        <taxon>Micromonosporaceae</taxon>
        <taxon>Paractinoplanes</taxon>
    </lineage>
</organism>
<dbReference type="SUPFAM" id="SSF55874">
    <property type="entry name" value="ATPase domain of HSP90 chaperone/DNA topoisomerase II/histidine kinase"/>
    <property type="match status" value="1"/>
</dbReference>
<dbReference type="PANTHER" id="PTHR42878">
    <property type="entry name" value="TWO-COMPONENT HISTIDINE KINASE"/>
    <property type="match status" value="1"/>
</dbReference>
<keyword evidence="13 15" id="KW-0472">Membrane</keyword>
<dbReference type="SUPFAM" id="SSF47384">
    <property type="entry name" value="Homodimeric domain of signal transducing histidine kinase"/>
    <property type="match status" value="1"/>
</dbReference>
<dbReference type="InterPro" id="IPR036890">
    <property type="entry name" value="HATPase_C_sf"/>
</dbReference>
<dbReference type="InterPro" id="IPR003661">
    <property type="entry name" value="HisK_dim/P_dom"/>
</dbReference>
<keyword evidence="7 15" id="KW-0812">Transmembrane</keyword>
<evidence type="ECO:0000256" key="3">
    <source>
        <dbReference type="ARBA" id="ARBA00004236"/>
    </source>
</evidence>
<evidence type="ECO:0000259" key="16">
    <source>
        <dbReference type="PROSITE" id="PS50109"/>
    </source>
</evidence>
<keyword evidence="10" id="KW-0067">ATP-binding</keyword>
<evidence type="ECO:0000256" key="4">
    <source>
        <dbReference type="ARBA" id="ARBA00012438"/>
    </source>
</evidence>
<evidence type="ECO:0000313" key="19">
    <source>
        <dbReference type="Proteomes" id="UP000677082"/>
    </source>
</evidence>
<dbReference type="GO" id="GO:0030295">
    <property type="term" value="F:protein kinase activator activity"/>
    <property type="evidence" value="ECO:0007669"/>
    <property type="project" value="TreeGrafter"/>
</dbReference>
<dbReference type="NCBIfam" id="TIGR00229">
    <property type="entry name" value="sensory_box"/>
    <property type="match status" value="1"/>
</dbReference>
<dbReference type="Gene3D" id="3.30.565.10">
    <property type="entry name" value="Histidine kinase-like ATPase, C-terminal domain"/>
    <property type="match status" value="1"/>
</dbReference>